<evidence type="ECO:0000256" key="1">
    <source>
        <dbReference type="ARBA" id="ARBA00006814"/>
    </source>
</evidence>
<proteinExistence type="inferred from homology"/>
<evidence type="ECO:0000256" key="2">
    <source>
        <dbReference type="ARBA" id="ARBA00022670"/>
    </source>
</evidence>
<dbReference type="SUPFAM" id="SSF53163">
    <property type="entry name" value="HybD-like"/>
    <property type="match status" value="1"/>
</dbReference>
<dbReference type="NCBIfam" id="TIGR00072">
    <property type="entry name" value="hydrog_prot"/>
    <property type="match status" value="1"/>
</dbReference>
<dbReference type="Pfam" id="PF01750">
    <property type="entry name" value="HycI"/>
    <property type="match status" value="1"/>
</dbReference>
<keyword evidence="6" id="KW-1185">Reference proteome</keyword>
<keyword evidence="2 5" id="KW-0645">Protease</keyword>
<dbReference type="Proteomes" id="UP000468943">
    <property type="component" value="Unassembled WGS sequence"/>
</dbReference>
<protein>
    <submittedName>
        <fullName evidence="5">Hydrogenase maturation protease</fullName>
    </submittedName>
</protein>
<dbReference type="PANTHER" id="PTHR30302">
    <property type="entry name" value="HYDROGENASE 1 MATURATION PROTEASE"/>
    <property type="match status" value="1"/>
</dbReference>
<keyword evidence="3" id="KW-0064">Aspartyl protease</keyword>
<dbReference type="GO" id="GO:0016485">
    <property type="term" value="P:protein processing"/>
    <property type="evidence" value="ECO:0007669"/>
    <property type="project" value="TreeGrafter"/>
</dbReference>
<reference evidence="5 6" key="1">
    <citation type="submission" date="2019-12" db="EMBL/GenBank/DDBJ databases">
        <title>Genomic-based taxomic classification of the family Erythrobacteraceae.</title>
        <authorList>
            <person name="Xu L."/>
        </authorList>
    </citation>
    <scope>NUCLEOTIDE SEQUENCE [LARGE SCALE GENOMIC DNA]</scope>
    <source>
        <strain evidence="5 6">JCM 17802</strain>
    </source>
</reference>
<name>A0A6I4SPJ1_9SPHN</name>
<dbReference type="GO" id="GO:0008047">
    <property type="term" value="F:enzyme activator activity"/>
    <property type="evidence" value="ECO:0007669"/>
    <property type="project" value="InterPro"/>
</dbReference>
<comment type="caution">
    <text evidence="5">The sequence shown here is derived from an EMBL/GenBank/DDBJ whole genome shotgun (WGS) entry which is preliminary data.</text>
</comment>
<dbReference type="CDD" id="cd00518">
    <property type="entry name" value="H2MP"/>
    <property type="match status" value="1"/>
</dbReference>
<dbReference type="EMBL" id="WTYS01000001">
    <property type="protein sequence ID" value="MXO57298.1"/>
    <property type="molecule type" value="Genomic_DNA"/>
</dbReference>
<gene>
    <name evidence="5" type="ORF">GRI36_10430</name>
</gene>
<evidence type="ECO:0000313" key="5">
    <source>
        <dbReference type="EMBL" id="MXO57298.1"/>
    </source>
</evidence>
<evidence type="ECO:0000313" key="6">
    <source>
        <dbReference type="Proteomes" id="UP000468943"/>
    </source>
</evidence>
<dbReference type="AlphaFoldDB" id="A0A6I4SPJ1"/>
<dbReference type="PANTHER" id="PTHR30302:SF1">
    <property type="entry name" value="HYDROGENASE 2 MATURATION PROTEASE"/>
    <property type="match status" value="1"/>
</dbReference>
<dbReference type="Gene3D" id="3.40.50.1450">
    <property type="entry name" value="HybD-like"/>
    <property type="match status" value="1"/>
</dbReference>
<comment type="similarity">
    <text evidence="1">Belongs to the peptidase A31 family.</text>
</comment>
<keyword evidence="4" id="KW-0378">Hydrolase</keyword>
<dbReference type="GO" id="GO:0004190">
    <property type="term" value="F:aspartic-type endopeptidase activity"/>
    <property type="evidence" value="ECO:0007669"/>
    <property type="project" value="UniProtKB-KW"/>
</dbReference>
<dbReference type="InterPro" id="IPR000671">
    <property type="entry name" value="Peptidase_A31"/>
</dbReference>
<dbReference type="InterPro" id="IPR023430">
    <property type="entry name" value="Pept_HybD-like_dom_sf"/>
</dbReference>
<evidence type="ECO:0000256" key="4">
    <source>
        <dbReference type="ARBA" id="ARBA00022801"/>
    </source>
</evidence>
<organism evidence="5 6">
    <name type="scientific">Pontixanthobacter gangjinensis</name>
    <dbReference type="NCBI Taxonomy" id="1028742"/>
    <lineage>
        <taxon>Bacteria</taxon>
        <taxon>Pseudomonadati</taxon>
        <taxon>Pseudomonadota</taxon>
        <taxon>Alphaproteobacteria</taxon>
        <taxon>Sphingomonadales</taxon>
        <taxon>Erythrobacteraceae</taxon>
        <taxon>Pontixanthobacter</taxon>
    </lineage>
</organism>
<sequence length="161" mass="16671">MNAPHSLLVLAIGNPDRGDDAAAWEVATTLDGLLPESTALLRSSGDFLSMLDQWQQFDAMICIDAAAPQGNPGKISRFDIAAGPLPTSLDALSSHAFGLGQSIALAKRLGFAPARIVVYAIEGENFAVGEPLSQGVAAAVMPASKAILSEAKRLSEGKLDA</sequence>
<dbReference type="RefSeq" id="WP_160598402.1">
    <property type="nucleotide sequence ID" value="NZ_WTYS01000001.1"/>
</dbReference>
<evidence type="ECO:0000256" key="3">
    <source>
        <dbReference type="ARBA" id="ARBA00022750"/>
    </source>
</evidence>
<dbReference type="OrthoDB" id="9792731at2"/>
<accession>A0A6I4SPJ1</accession>